<keyword evidence="2 3" id="KW-0408">Iron</keyword>
<gene>
    <name evidence="6" type="ORF">KTO63_11535</name>
</gene>
<sequence length="427" mass="48112">MNYQSRIAKTSIFSILLLLVISFQNLKAQDGKALFQANCASCHAVNKVLTGPALAGIEERVPDKKLLHDWIRNNAKVLASGNKYFNDLKAAYNNTPMSTFEALSDADIDAILKYVSTPVKEEAKTTPTGGEGEEKGSDNSLLFGILSLILAVITLILLQVNSNLKKLSDDKEGVPAYEPVPFYRNKTYITLFMLVLFVIGGYYIIQGAIGLGRNKNYQPEQPIFYSHKVHAGTNQINCLYCHGGAQLGKQANIPSLNICMNCHMAINEYSDKSEKLYREDGTEVNGTAEIQKLYSYTGWDPKQRKYANEPKPIEWVRIHNLPDHVYFNHSQHVVAGKQACQTCHGEIQKENEVYQFADLSMGWCINCHRETKVQFTNNKFYSIYEKFHEQMKDSIKNKDGEMVANPHKLDSITVETIGGTECQKCHY</sequence>
<dbReference type="EMBL" id="JAHSPG010000008">
    <property type="protein sequence ID" value="MBV4357783.1"/>
    <property type="molecule type" value="Genomic_DNA"/>
</dbReference>
<keyword evidence="4" id="KW-1133">Transmembrane helix</keyword>
<feature type="transmembrane region" description="Helical" evidence="4">
    <location>
        <begin position="188"/>
        <end position="205"/>
    </location>
</feature>
<dbReference type="PROSITE" id="PS51007">
    <property type="entry name" value="CYTC"/>
    <property type="match status" value="1"/>
</dbReference>
<comment type="caution">
    <text evidence="6">The sequence shown here is derived from an EMBL/GenBank/DDBJ whole genome shotgun (WGS) entry which is preliminary data.</text>
</comment>
<keyword evidence="7" id="KW-1185">Reference proteome</keyword>
<evidence type="ECO:0000259" key="5">
    <source>
        <dbReference type="PROSITE" id="PS51007"/>
    </source>
</evidence>
<feature type="domain" description="Cytochrome c" evidence="5">
    <location>
        <begin position="26"/>
        <end position="119"/>
    </location>
</feature>
<dbReference type="InterPro" id="IPR009056">
    <property type="entry name" value="Cyt_c-like_dom"/>
</dbReference>
<evidence type="ECO:0000313" key="7">
    <source>
        <dbReference type="Proteomes" id="UP000812270"/>
    </source>
</evidence>
<keyword evidence="4" id="KW-0472">Membrane</keyword>
<keyword evidence="4" id="KW-0812">Transmembrane</keyword>
<evidence type="ECO:0000256" key="4">
    <source>
        <dbReference type="SAM" id="Phobius"/>
    </source>
</evidence>
<evidence type="ECO:0000313" key="6">
    <source>
        <dbReference type="EMBL" id="MBV4357783.1"/>
    </source>
</evidence>
<organism evidence="6 7">
    <name type="scientific">Pinibacter aurantiacus</name>
    <dbReference type="NCBI Taxonomy" id="2851599"/>
    <lineage>
        <taxon>Bacteria</taxon>
        <taxon>Pseudomonadati</taxon>
        <taxon>Bacteroidota</taxon>
        <taxon>Chitinophagia</taxon>
        <taxon>Chitinophagales</taxon>
        <taxon>Chitinophagaceae</taxon>
        <taxon>Pinibacter</taxon>
    </lineage>
</organism>
<evidence type="ECO:0000256" key="1">
    <source>
        <dbReference type="ARBA" id="ARBA00022723"/>
    </source>
</evidence>
<dbReference type="GO" id="GO:0009055">
    <property type="term" value="F:electron transfer activity"/>
    <property type="evidence" value="ECO:0007669"/>
    <property type="project" value="InterPro"/>
</dbReference>
<name>A0A9E2W4R2_9BACT</name>
<evidence type="ECO:0000256" key="3">
    <source>
        <dbReference type="PROSITE-ProRule" id="PRU00433"/>
    </source>
</evidence>
<dbReference type="Pfam" id="PF00034">
    <property type="entry name" value="Cytochrom_C"/>
    <property type="match status" value="1"/>
</dbReference>
<feature type="transmembrane region" description="Helical" evidence="4">
    <location>
        <begin position="141"/>
        <end position="158"/>
    </location>
</feature>
<dbReference type="GO" id="GO:0020037">
    <property type="term" value="F:heme binding"/>
    <property type="evidence" value="ECO:0007669"/>
    <property type="project" value="InterPro"/>
</dbReference>
<dbReference type="Proteomes" id="UP000812270">
    <property type="component" value="Unassembled WGS sequence"/>
</dbReference>
<dbReference type="PANTHER" id="PTHR39425:SF1">
    <property type="entry name" value="CYTOCHROME C7-LIKE DOMAIN-CONTAINING PROTEIN"/>
    <property type="match status" value="1"/>
</dbReference>
<dbReference type="GO" id="GO:0046872">
    <property type="term" value="F:metal ion binding"/>
    <property type="evidence" value="ECO:0007669"/>
    <property type="project" value="UniProtKB-KW"/>
</dbReference>
<proteinExistence type="predicted"/>
<keyword evidence="3" id="KW-0349">Heme</keyword>
<protein>
    <submittedName>
        <fullName evidence="6">C-type cytochrome</fullName>
    </submittedName>
</protein>
<keyword evidence="1 3" id="KW-0479">Metal-binding</keyword>
<reference evidence="6" key="1">
    <citation type="submission" date="2021-06" db="EMBL/GenBank/DDBJ databases">
        <authorList>
            <person name="Huq M.A."/>
        </authorList>
    </citation>
    <scope>NUCLEOTIDE SEQUENCE</scope>
    <source>
        <strain evidence="6">MAH-26</strain>
    </source>
</reference>
<accession>A0A9E2W4R2</accession>
<dbReference type="CDD" id="cd08168">
    <property type="entry name" value="Cytochrom_C3"/>
    <property type="match status" value="1"/>
</dbReference>
<dbReference type="AlphaFoldDB" id="A0A9E2W4R2"/>
<dbReference type="PANTHER" id="PTHR39425">
    <property type="entry name" value="LIPOPROTEIN CYTOCHROME C"/>
    <property type="match status" value="1"/>
</dbReference>
<evidence type="ECO:0000256" key="2">
    <source>
        <dbReference type="ARBA" id="ARBA00023004"/>
    </source>
</evidence>